<evidence type="ECO:0008006" key="3">
    <source>
        <dbReference type="Google" id="ProtNLM"/>
    </source>
</evidence>
<accession>A0A160TEW1</accession>
<reference evidence="2" key="1">
    <citation type="submission" date="2015-10" db="EMBL/GenBank/DDBJ databases">
        <authorList>
            <person name="Gilbert D.G."/>
        </authorList>
    </citation>
    <scope>NUCLEOTIDE SEQUENCE</scope>
</reference>
<proteinExistence type="predicted"/>
<dbReference type="AlphaFoldDB" id="A0A160TEW1"/>
<gene>
    <name evidence="2" type="ORF">MGWOODY_Smn3561</name>
</gene>
<protein>
    <recommendedName>
        <fullName evidence="3">DUF3618 domain-containing protein</fullName>
    </recommendedName>
</protein>
<organism evidence="2">
    <name type="scientific">hydrothermal vent metagenome</name>
    <dbReference type="NCBI Taxonomy" id="652676"/>
    <lineage>
        <taxon>unclassified sequences</taxon>
        <taxon>metagenomes</taxon>
        <taxon>ecological metagenomes</taxon>
    </lineage>
</organism>
<feature type="compositionally biased region" description="Basic residues" evidence="1">
    <location>
        <begin position="112"/>
        <end position="125"/>
    </location>
</feature>
<dbReference type="EMBL" id="CZQE01000016">
    <property type="protein sequence ID" value="CUS43190.1"/>
    <property type="molecule type" value="Genomic_DNA"/>
</dbReference>
<evidence type="ECO:0000256" key="1">
    <source>
        <dbReference type="SAM" id="MobiDB-lite"/>
    </source>
</evidence>
<feature type="region of interest" description="Disordered" evidence="1">
    <location>
        <begin position="103"/>
        <end position="125"/>
    </location>
</feature>
<sequence>MSARLNLPEAIDDAADLALAKRRAEDARARLASTLVDIQARLNPKALAREAVGELKEAAQEIAREGLEGLKRHPLALAGAAAAVGLLVARGPLRHLIDACLDETPAPPASLKPKRARARRKGPSE</sequence>
<name>A0A160TEW1_9ZZZZ</name>
<dbReference type="InterPro" id="IPR022062">
    <property type="entry name" value="DUF3618"/>
</dbReference>
<dbReference type="Pfam" id="PF12277">
    <property type="entry name" value="DUF3618"/>
    <property type="match status" value="1"/>
</dbReference>
<evidence type="ECO:0000313" key="2">
    <source>
        <dbReference type="EMBL" id="CUS43190.1"/>
    </source>
</evidence>